<name>A0ABY5NVW7_9FLAO</name>
<sequence>MKHSIIAIFSLLLLFNCKNKSLIENKVAEIEISQPIQDTIGLDSISVVRKTQANIPYHLTGIDNDIALPFNYSIDYSNGTYVFKWHLCDLVIDSDSLNYSHYNFENNIPYKGYIGFEGKLHIVKTTDSSSVTTKKFIQQHTELYRKIYFSDKESIIFKSNRGAICTLYFKYSNKSSTFSIFYKENETLGFDASEQELLDLAISQLRVAKNLYNTSFNKNLLDWNHYKNGLSILDKKVYKNIHKGIINSLDTISMDEVYTPKIDGNWDLVSIIKIGNEAEKLWNAINNIDKNKKVDFQKKYDTQLSEQIAFLRSAENFVQLEYKDENTLIIKKVYDYSNKIDYVVFRKEIIKNKEILMFTGGRQNYGQINSKEMAYFYLKLFENYKTFANNGYK</sequence>
<dbReference type="RefSeq" id="WP_257500479.1">
    <property type="nucleotide sequence ID" value="NZ_CP102382.1"/>
</dbReference>
<reference evidence="1 2" key="1">
    <citation type="submission" date="2022-08" db="EMBL/GenBank/DDBJ databases">
        <title>Myroides zhujiangensis sp. nov., a novel bacterium isolated from sediment in the Pearl River Estuary.</title>
        <authorList>
            <person name="Cui L."/>
        </authorList>
    </citation>
    <scope>NUCLEOTIDE SEQUENCE [LARGE SCALE GENOMIC DNA]</scope>
    <source>
        <strain evidence="1 2">SCSIO 72103</strain>
    </source>
</reference>
<keyword evidence="2" id="KW-1185">Reference proteome</keyword>
<evidence type="ECO:0000313" key="2">
    <source>
        <dbReference type="Proteomes" id="UP001317001"/>
    </source>
</evidence>
<dbReference type="EMBL" id="CP102382">
    <property type="protein sequence ID" value="UUV22564.1"/>
    <property type="molecule type" value="Genomic_DNA"/>
</dbReference>
<protein>
    <recommendedName>
        <fullName evidence="3">Lipoprotein</fullName>
    </recommendedName>
</protein>
<evidence type="ECO:0008006" key="3">
    <source>
        <dbReference type="Google" id="ProtNLM"/>
    </source>
</evidence>
<organism evidence="1 2">
    <name type="scientific">Paenimyroides aestuarii</name>
    <dbReference type="NCBI Taxonomy" id="2968490"/>
    <lineage>
        <taxon>Bacteria</taxon>
        <taxon>Pseudomonadati</taxon>
        <taxon>Bacteroidota</taxon>
        <taxon>Flavobacteriia</taxon>
        <taxon>Flavobacteriales</taxon>
        <taxon>Flavobacteriaceae</taxon>
        <taxon>Paenimyroides</taxon>
    </lineage>
</organism>
<evidence type="ECO:0000313" key="1">
    <source>
        <dbReference type="EMBL" id="UUV22564.1"/>
    </source>
</evidence>
<gene>
    <name evidence="1" type="ORF">NPX36_05855</name>
</gene>
<dbReference type="Proteomes" id="UP001317001">
    <property type="component" value="Chromosome"/>
</dbReference>
<accession>A0ABY5NVW7</accession>
<proteinExistence type="predicted"/>